<dbReference type="Pfam" id="PF17765">
    <property type="entry name" value="MLTR_LBD"/>
    <property type="match status" value="1"/>
</dbReference>
<dbReference type="PANTHER" id="PTHR35010">
    <property type="entry name" value="BLL4672 PROTEIN-RELATED"/>
    <property type="match status" value="1"/>
</dbReference>
<sequence length="293" mass="34319">MRLMNDELRRKELAEFLKNRRNRTRPEQVGLSNNSNSHRRTKGLRREEVAVLSGISVPWYTSLEQGRDVRVSDSVIESLARTLKLSRDERVHLYVLADRKIPLESVSDVSYLQISTPVLQRIVDQYIHLPAYAIDGQWNLLVWNQTAIEVFGLQSNKMKNCSRNLIWLMFNDPVVRGRYADWEDSARKLLATFRYTFARRMEDPYISEIIAKLLEVNEDFKTIWELHDVECFRDDNHFKIQHPSAGEINVRSNTFYSGEYDAVTLVLYRPEDDLDEKNLINLGAFRPKNSLNP</sequence>
<comment type="caution">
    <text evidence="3">The sequence shown here is derived from an EMBL/GenBank/DDBJ whole genome shotgun (WGS) entry which is preliminary data.</text>
</comment>
<evidence type="ECO:0000259" key="2">
    <source>
        <dbReference type="PROSITE" id="PS50943"/>
    </source>
</evidence>
<gene>
    <name evidence="3" type="ORF">CF651_16215</name>
</gene>
<dbReference type="InterPro" id="IPR001387">
    <property type="entry name" value="Cro/C1-type_HTH"/>
</dbReference>
<dbReference type="EMBL" id="NMQW01000023">
    <property type="protein sequence ID" value="OXM85150.1"/>
    <property type="molecule type" value="Genomic_DNA"/>
</dbReference>
<evidence type="ECO:0000256" key="1">
    <source>
        <dbReference type="SAM" id="MobiDB-lite"/>
    </source>
</evidence>
<organism evidence="3 4">
    <name type="scientific">Paenibacillus rigui</name>
    <dbReference type="NCBI Taxonomy" id="554312"/>
    <lineage>
        <taxon>Bacteria</taxon>
        <taxon>Bacillati</taxon>
        <taxon>Bacillota</taxon>
        <taxon>Bacilli</taxon>
        <taxon>Bacillales</taxon>
        <taxon>Paenibacillaceae</taxon>
        <taxon>Paenibacillus</taxon>
    </lineage>
</organism>
<name>A0A229UP20_9BACL</name>
<dbReference type="PROSITE" id="PS50943">
    <property type="entry name" value="HTH_CROC1"/>
    <property type="match status" value="1"/>
</dbReference>
<reference evidence="3 4" key="1">
    <citation type="submission" date="2017-07" db="EMBL/GenBank/DDBJ databases">
        <title>Genome sequencing and assembly of Paenibacillus rigui.</title>
        <authorList>
            <person name="Mayilraj S."/>
        </authorList>
    </citation>
    <scope>NUCLEOTIDE SEQUENCE [LARGE SCALE GENOMIC DNA]</scope>
    <source>
        <strain evidence="3 4">JCM 16352</strain>
    </source>
</reference>
<feature type="region of interest" description="Disordered" evidence="1">
    <location>
        <begin position="24"/>
        <end position="43"/>
    </location>
</feature>
<keyword evidence="4" id="KW-1185">Reference proteome</keyword>
<evidence type="ECO:0000313" key="3">
    <source>
        <dbReference type="EMBL" id="OXM85150.1"/>
    </source>
</evidence>
<accession>A0A229UP20</accession>
<dbReference type="Gene3D" id="3.30.450.180">
    <property type="match status" value="1"/>
</dbReference>
<protein>
    <submittedName>
        <fullName evidence="3">Transcriptional regulator</fullName>
    </submittedName>
</protein>
<dbReference type="PANTHER" id="PTHR35010:SF3">
    <property type="entry name" value="BLL4873 PROTEIN"/>
    <property type="match status" value="1"/>
</dbReference>
<dbReference type="InterPro" id="IPR041413">
    <property type="entry name" value="MLTR_LBD"/>
</dbReference>
<dbReference type="GO" id="GO:0003677">
    <property type="term" value="F:DNA binding"/>
    <property type="evidence" value="ECO:0007669"/>
    <property type="project" value="InterPro"/>
</dbReference>
<proteinExistence type="predicted"/>
<feature type="domain" description="HTH cro/C1-type" evidence="2">
    <location>
        <begin position="42"/>
        <end position="90"/>
    </location>
</feature>
<dbReference type="SUPFAM" id="SSF47413">
    <property type="entry name" value="lambda repressor-like DNA-binding domains"/>
    <property type="match status" value="1"/>
</dbReference>
<dbReference type="CDD" id="cd00093">
    <property type="entry name" value="HTH_XRE"/>
    <property type="match status" value="1"/>
</dbReference>
<evidence type="ECO:0000313" key="4">
    <source>
        <dbReference type="Proteomes" id="UP000215509"/>
    </source>
</evidence>
<dbReference type="AlphaFoldDB" id="A0A229UP20"/>
<dbReference type="Pfam" id="PF13560">
    <property type="entry name" value="HTH_31"/>
    <property type="match status" value="1"/>
</dbReference>
<dbReference type="Proteomes" id="UP000215509">
    <property type="component" value="Unassembled WGS sequence"/>
</dbReference>
<dbReference type="InterPro" id="IPR010982">
    <property type="entry name" value="Lambda_DNA-bd_dom_sf"/>
</dbReference>
<dbReference type="SMART" id="SM00530">
    <property type="entry name" value="HTH_XRE"/>
    <property type="match status" value="1"/>
</dbReference>
<dbReference type="Gene3D" id="1.10.260.40">
    <property type="entry name" value="lambda repressor-like DNA-binding domains"/>
    <property type="match status" value="1"/>
</dbReference>